<organism evidence="8">
    <name type="scientific">Candidatus Heimdallarchaeum aukensis</name>
    <dbReference type="NCBI Taxonomy" id="2876573"/>
    <lineage>
        <taxon>Archaea</taxon>
        <taxon>Promethearchaeati</taxon>
        <taxon>Candidatus Heimdallarchaeota</taxon>
        <taxon>Candidatus Heimdallarchaeia (ex Rinke et al. 2021) (nom. nud.)</taxon>
        <taxon>Candidatus Heimdallarchaeales</taxon>
        <taxon>Candidatus Heimdallarchaeaceae</taxon>
        <taxon>Candidatus Heimdallarchaeum</taxon>
    </lineage>
</organism>
<gene>
    <name evidence="6" type="primary">rps27ae</name>
    <name evidence="8" type="ORF">K9W45_07525</name>
</gene>
<feature type="binding site" evidence="6">
    <location>
        <position position="43"/>
    </location>
    <ligand>
        <name>Zn(2+)</name>
        <dbReference type="ChEBI" id="CHEBI:29105"/>
    </ligand>
</feature>
<dbReference type="Proteomes" id="UP001201020">
    <property type="component" value="Chromosome"/>
</dbReference>
<feature type="domain" description="Small ribosomal subunit protein eS31" evidence="7">
    <location>
        <begin position="4"/>
        <end position="46"/>
    </location>
</feature>
<evidence type="ECO:0000256" key="2">
    <source>
        <dbReference type="ARBA" id="ARBA00022771"/>
    </source>
</evidence>
<dbReference type="Gene3D" id="6.20.50.180">
    <property type="match status" value="1"/>
</dbReference>
<feature type="binding site" evidence="6">
    <location>
        <position position="22"/>
    </location>
    <ligand>
        <name>Zn(2+)</name>
        <dbReference type="ChEBI" id="CHEBI:29105"/>
    </ligand>
</feature>
<comment type="caution">
    <text evidence="6">Lacks conserved residue(s) required for the propagation of feature annotation.</text>
</comment>
<dbReference type="GO" id="GO:1990904">
    <property type="term" value="C:ribonucleoprotein complex"/>
    <property type="evidence" value="ECO:0007669"/>
    <property type="project" value="UniProtKB-KW"/>
</dbReference>
<feature type="binding site" evidence="6">
    <location>
        <position position="40"/>
    </location>
    <ligand>
        <name>Zn(2+)</name>
        <dbReference type="ChEBI" id="CHEBI:29105"/>
    </ligand>
</feature>
<protein>
    <recommendedName>
        <fullName evidence="6">Small ribosomal subunit protein eS31</fullName>
    </recommendedName>
</protein>
<comment type="cofactor">
    <cofactor evidence="6">
        <name>Zn(2+)</name>
        <dbReference type="ChEBI" id="CHEBI:29105"/>
    </cofactor>
    <text evidence="6">Binds 1 zinc ion per subunit.</text>
</comment>
<dbReference type="SMART" id="SM01402">
    <property type="entry name" value="Ribosomal_S27"/>
    <property type="match status" value="1"/>
</dbReference>
<evidence type="ECO:0000256" key="5">
    <source>
        <dbReference type="ARBA" id="ARBA00023274"/>
    </source>
</evidence>
<dbReference type="GO" id="GO:0008270">
    <property type="term" value="F:zinc ion binding"/>
    <property type="evidence" value="ECO:0007669"/>
    <property type="project" value="UniProtKB-UniRule"/>
</dbReference>
<dbReference type="Pfam" id="PF01599">
    <property type="entry name" value="Ribosomal_S27"/>
    <property type="match status" value="1"/>
</dbReference>
<dbReference type="HAMAP" id="MF_00777">
    <property type="entry name" value="Ribosomal_eS31"/>
    <property type="match status" value="1"/>
</dbReference>
<dbReference type="InterPro" id="IPR011332">
    <property type="entry name" value="Ribosomal_zn-bd"/>
</dbReference>
<accession>A0A9Y1BIX5</accession>
<dbReference type="GO" id="GO:0003735">
    <property type="term" value="F:structural constituent of ribosome"/>
    <property type="evidence" value="ECO:0007669"/>
    <property type="project" value="InterPro"/>
</dbReference>
<name>A0A9Y1BIX5_9ARCH</name>
<dbReference type="EMBL" id="CP084166">
    <property type="protein sequence ID" value="UJG39711.1"/>
    <property type="molecule type" value="Genomic_DNA"/>
</dbReference>
<evidence type="ECO:0000256" key="3">
    <source>
        <dbReference type="ARBA" id="ARBA00022833"/>
    </source>
</evidence>
<sequence>MTQAHKYYKIEGDKLVRIKKVCERCGGATYMAEHKDRWTCGKCGFTQYKRGRKFS</sequence>
<evidence type="ECO:0000313" key="8">
    <source>
        <dbReference type="EMBL" id="UJG39711.1"/>
    </source>
</evidence>
<keyword evidence="4 6" id="KW-0689">Ribosomal protein</keyword>
<proteinExistence type="inferred from homology"/>
<comment type="subunit">
    <text evidence="6">Part of the 30S ribosomal subunit.</text>
</comment>
<reference evidence="8" key="1">
    <citation type="journal article" date="2022" name="Nat. Microbiol.">
        <title>Unique mobile elements and scalable gene flow at the prokaryote-eukaryote boundary revealed by circularized Asgard archaea genomes.</title>
        <authorList>
            <person name="Wu F."/>
            <person name="Speth D.R."/>
            <person name="Philosof A."/>
            <person name="Cremiere A."/>
            <person name="Narayanan A."/>
            <person name="Barco R.A."/>
            <person name="Connon S.A."/>
            <person name="Amend J.P."/>
            <person name="Antoshechkin I.A."/>
            <person name="Orphan V.J."/>
        </authorList>
    </citation>
    <scope>NUCLEOTIDE SEQUENCE</scope>
    <source>
        <strain evidence="8">PM71</strain>
    </source>
</reference>
<dbReference type="GO" id="GO:0005840">
    <property type="term" value="C:ribosome"/>
    <property type="evidence" value="ECO:0007669"/>
    <property type="project" value="UniProtKB-KW"/>
</dbReference>
<dbReference type="NCBIfam" id="NF001669">
    <property type="entry name" value="PRK00432.1"/>
    <property type="match status" value="1"/>
</dbReference>
<keyword evidence="3 6" id="KW-0862">Zinc</keyword>
<evidence type="ECO:0000256" key="4">
    <source>
        <dbReference type="ARBA" id="ARBA00022980"/>
    </source>
</evidence>
<dbReference type="SUPFAM" id="SSF57829">
    <property type="entry name" value="Zn-binding ribosomal proteins"/>
    <property type="match status" value="1"/>
</dbReference>
<evidence type="ECO:0000256" key="6">
    <source>
        <dbReference type="HAMAP-Rule" id="MF_00777"/>
    </source>
</evidence>
<comment type="similarity">
    <text evidence="6">Belongs to the eukaryotic ribosomal protein eS31 family.</text>
</comment>
<feature type="binding site" evidence="6">
    <location>
        <position position="25"/>
    </location>
    <ligand>
        <name>Zn(2+)</name>
        <dbReference type="ChEBI" id="CHEBI:29105"/>
    </ligand>
</feature>
<keyword evidence="1 6" id="KW-0479">Metal-binding</keyword>
<dbReference type="InterPro" id="IPR002906">
    <property type="entry name" value="Ribosomal_eS31"/>
</dbReference>
<dbReference type="InterPro" id="IPR022845">
    <property type="entry name" value="Ribosomal_eS31_arc"/>
</dbReference>
<dbReference type="AlphaFoldDB" id="A0A9Y1BIX5"/>
<keyword evidence="5 6" id="KW-0687">Ribonucleoprotein</keyword>
<evidence type="ECO:0000259" key="7">
    <source>
        <dbReference type="SMART" id="SM01402"/>
    </source>
</evidence>
<evidence type="ECO:0000256" key="1">
    <source>
        <dbReference type="ARBA" id="ARBA00022723"/>
    </source>
</evidence>
<dbReference type="GO" id="GO:0006412">
    <property type="term" value="P:translation"/>
    <property type="evidence" value="ECO:0007669"/>
    <property type="project" value="UniProtKB-UniRule"/>
</dbReference>
<keyword evidence="2 6" id="KW-0863">Zinc-finger</keyword>